<dbReference type="Pfam" id="PF13799">
    <property type="entry name" value="DUF4183"/>
    <property type="match status" value="1"/>
</dbReference>
<accession>A0A369B201</accession>
<protein>
    <submittedName>
        <fullName evidence="2">Uncharacterized protein DUF4183</fullName>
    </submittedName>
</protein>
<evidence type="ECO:0000313" key="3">
    <source>
        <dbReference type="Proteomes" id="UP000253090"/>
    </source>
</evidence>
<proteinExistence type="predicted"/>
<feature type="domain" description="DUF4183" evidence="1">
    <location>
        <begin position="46"/>
        <end position="112"/>
    </location>
</feature>
<dbReference type="Proteomes" id="UP000253090">
    <property type="component" value="Unassembled WGS sequence"/>
</dbReference>
<organism evidence="2 3">
    <name type="scientific">Fontibacillus phaseoli</name>
    <dbReference type="NCBI Taxonomy" id="1416533"/>
    <lineage>
        <taxon>Bacteria</taxon>
        <taxon>Bacillati</taxon>
        <taxon>Bacillota</taxon>
        <taxon>Bacilli</taxon>
        <taxon>Bacillales</taxon>
        <taxon>Paenibacillaceae</taxon>
        <taxon>Fontibacillus</taxon>
    </lineage>
</organism>
<keyword evidence="3" id="KW-1185">Reference proteome</keyword>
<dbReference type="EMBL" id="QPJW01000015">
    <property type="protein sequence ID" value="RCX15355.1"/>
    <property type="molecule type" value="Genomic_DNA"/>
</dbReference>
<dbReference type="RefSeq" id="WP_114498718.1">
    <property type="nucleotide sequence ID" value="NZ_QPJW01000015.1"/>
</dbReference>
<evidence type="ECO:0000259" key="1">
    <source>
        <dbReference type="Pfam" id="PF13799"/>
    </source>
</evidence>
<name>A0A369B201_9BACL</name>
<sequence length="136" mass="14017">MPVIKLHLNAQSIVTGVLNTSTNTNTVPTVNRYTATVVLGNILGSTTVIPATSFTNDSNEAVPAGGLVVPGVNGYYNLYVNGVMQRGGLSSLITANLTINSVLVIGVTVTIEVVNFSSASTSVTTNGLSVSTLIQY</sequence>
<reference evidence="2 3" key="1">
    <citation type="submission" date="2018-07" db="EMBL/GenBank/DDBJ databases">
        <title>Genomic Encyclopedia of Type Strains, Phase III (KMG-III): the genomes of soil and plant-associated and newly described type strains.</title>
        <authorList>
            <person name="Whitman W."/>
        </authorList>
    </citation>
    <scope>NUCLEOTIDE SEQUENCE [LARGE SCALE GENOMIC DNA]</scope>
    <source>
        <strain evidence="2 3">CECT 8333</strain>
    </source>
</reference>
<evidence type="ECO:0000313" key="2">
    <source>
        <dbReference type="EMBL" id="RCX15355.1"/>
    </source>
</evidence>
<dbReference type="AlphaFoldDB" id="A0A369B201"/>
<gene>
    <name evidence="2" type="ORF">DFP94_11539</name>
</gene>
<dbReference type="InterPro" id="IPR025237">
    <property type="entry name" value="DUF4183"/>
</dbReference>
<dbReference type="OrthoDB" id="2623159at2"/>
<comment type="caution">
    <text evidence="2">The sequence shown here is derived from an EMBL/GenBank/DDBJ whole genome shotgun (WGS) entry which is preliminary data.</text>
</comment>